<dbReference type="EMBL" id="CP109441">
    <property type="protein sequence ID" value="WUV51468.1"/>
    <property type="molecule type" value="Genomic_DNA"/>
</dbReference>
<reference evidence="2" key="1">
    <citation type="submission" date="2022-10" db="EMBL/GenBank/DDBJ databases">
        <title>The complete genomes of actinobacterial strains from the NBC collection.</title>
        <authorList>
            <person name="Joergensen T.S."/>
            <person name="Alvarez Arevalo M."/>
            <person name="Sterndorff E.B."/>
            <person name="Faurdal D."/>
            <person name="Vuksanovic O."/>
            <person name="Mourched A.-S."/>
            <person name="Charusanti P."/>
            <person name="Shaw S."/>
            <person name="Blin K."/>
            <person name="Weber T."/>
        </authorList>
    </citation>
    <scope>NUCLEOTIDE SEQUENCE</scope>
    <source>
        <strain evidence="2">NBC_01482</strain>
    </source>
</reference>
<keyword evidence="3" id="KW-1185">Reference proteome</keyword>
<dbReference type="Gene3D" id="3.30.450.40">
    <property type="match status" value="1"/>
</dbReference>
<evidence type="ECO:0000313" key="2">
    <source>
        <dbReference type="EMBL" id="WUV51468.1"/>
    </source>
</evidence>
<accession>A0ABZ1Z8A2</accession>
<evidence type="ECO:0000259" key="1">
    <source>
        <dbReference type="PROSITE" id="PS51078"/>
    </source>
</evidence>
<organism evidence="2 3">
    <name type="scientific">Nocardia vinacea</name>
    <dbReference type="NCBI Taxonomy" id="96468"/>
    <lineage>
        <taxon>Bacteria</taxon>
        <taxon>Bacillati</taxon>
        <taxon>Actinomycetota</taxon>
        <taxon>Actinomycetes</taxon>
        <taxon>Mycobacteriales</taxon>
        <taxon>Nocardiaceae</taxon>
        <taxon>Nocardia</taxon>
    </lineage>
</organism>
<dbReference type="InterPro" id="IPR014757">
    <property type="entry name" value="Tscrpt_reg_IclR_C"/>
</dbReference>
<proteinExistence type="predicted"/>
<dbReference type="SUPFAM" id="SSF55781">
    <property type="entry name" value="GAF domain-like"/>
    <property type="match status" value="1"/>
</dbReference>
<gene>
    <name evidence="2" type="ORF">OG563_47950</name>
</gene>
<dbReference type="InterPro" id="IPR029016">
    <property type="entry name" value="GAF-like_dom_sf"/>
</dbReference>
<dbReference type="Proteomes" id="UP001432062">
    <property type="component" value="Chromosome"/>
</dbReference>
<feature type="domain" description="IclR-ED" evidence="1">
    <location>
        <begin position="1"/>
        <end position="91"/>
    </location>
</feature>
<dbReference type="Pfam" id="PF01614">
    <property type="entry name" value="IclR_C"/>
    <property type="match status" value="1"/>
</dbReference>
<evidence type="ECO:0000313" key="3">
    <source>
        <dbReference type="Proteomes" id="UP001432062"/>
    </source>
</evidence>
<dbReference type="PROSITE" id="PS51078">
    <property type="entry name" value="ICLR_ED"/>
    <property type="match status" value="1"/>
</dbReference>
<name>A0ABZ1Z8A2_9NOCA</name>
<protein>
    <recommendedName>
        <fullName evidence="1">IclR-ED domain-containing protein</fullName>
    </recommendedName>
</protein>
<sequence>MHRYTVHTVTDPRWIRHRLEEIRRCHIAVDTEERDIGICAVATGFTGPTGALQAISVVMPTARFKSKRDAAIVGLARINRAVSDAAHQTPC</sequence>